<evidence type="ECO:0000256" key="4">
    <source>
        <dbReference type="ARBA" id="ARBA00022553"/>
    </source>
</evidence>
<dbReference type="GO" id="GO:0005524">
    <property type="term" value="F:ATP binding"/>
    <property type="evidence" value="ECO:0007669"/>
    <property type="project" value="UniProtKB-KW"/>
</dbReference>
<feature type="domain" description="Protein kinase" evidence="14">
    <location>
        <begin position="1"/>
        <end position="126"/>
    </location>
</feature>
<keyword evidence="8" id="KW-0498">Mitosis</keyword>
<keyword evidence="6" id="KW-0808">Transferase</keyword>
<comment type="similarity">
    <text evidence="1">Belongs to the protein kinase superfamily. CMGC Ser/Thr protein kinase family. CDC2/CDKX subfamily.</text>
</comment>
<dbReference type="GO" id="GO:0010389">
    <property type="term" value="P:regulation of G2/M transition of mitotic cell cycle"/>
    <property type="evidence" value="ECO:0007669"/>
    <property type="project" value="TreeGrafter"/>
</dbReference>
<keyword evidence="3" id="KW-0723">Serine/threonine-protein kinase</keyword>
<dbReference type="PANTHER" id="PTHR24056">
    <property type="entry name" value="CELL DIVISION PROTEIN KINASE"/>
    <property type="match status" value="1"/>
</dbReference>
<evidence type="ECO:0000256" key="9">
    <source>
        <dbReference type="ARBA" id="ARBA00022777"/>
    </source>
</evidence>
<dbReference type="GO" id="GO:0000082">
    <property type="term" value="P:G1/S transition of mitotic cell cycle"/>
    <property type="evidence" value="ECO:0007669"/>
    <property type="project" value="TreeGrafter"/>
</dbReference>
<dbReference type="EMBL" id="SDRB02002317">
    <property type="protein sequence ID" value="THG19692.1"/>
    <property type="molecule type" value="Genomic_DNA"/>
</dbReference>
<evidence type="ECO:0000256" key="7">
    <source>
        <dbReference type="ARBA" id="ARBA00022741"/>
    </source>
</evidence>
<name>A0A4S4ET43_CAMSN</name>
<dbReference type="GO" id="GO:0000307">
    <property type="term" value="C:cyclin-dependent protein kinase holoenzyme complex"/>
    <property type="evidence" value="ECO:0007669"/>
    <property type="project" value="TreeGrafter"/>
</dbReference>
<evidence type="ECO:0000256" key="10">
    <source>
        <dbReference type="ARBA" id="ARBA00022840"/>
    </source>
</evidence>
<comment type="catalytic activity">
    <reaction evidence="12">
        <text>L-threonyl-[protein] + ATP = O-phospho-L-threonyl-[protein] + ADP + H(+)</text>
        <dbReference type="Rhea" id="RHEA:46608"/>
        <dbReference type="Rhea" id="RHEA-COMP:11060"/>
        <dbReference type="Rhea" id="RHEA-COMP:11605"/>
        <dbReference type="ChEBI" id="CHEBI:15378"/>
        <dbReference type="ChEBI" id="CHEBI:30013"/>
        <dbReference type="ChEBI" id="CHEBI:30616"/>
        <dbReference type="ChEBI" id="CHEBI:61977"/>
        <dbReference type="ChEBI" id="CHEBI:456216"/>
        <dbReference type="EC" id="2.7.11.22"/>
    </reaction>
</comment>
<keyword evidence="9" id="KW-0418">Kinase</keyword>
<evidence type="ECO:0000256" key="1">
    <source>
        <dbReference type="ARBA" id="ARBA00006485"/>
    </source>
</evidence>
<evidence type="ECO:0000256" key="8">
    <source>
        <dbReference type="ARBA" id="ARBA00022776"/>
    </source>
</evidence>
<evidence type="ECO:0000256" key="5">
    <source>
        <dbReference type="ARBA" id="ARBA00022618"/>
    </source>
</evidence>
<evidence type="ECO:0000313" key="16">
    <source>
        <dbReference type="Proteomes" id="UP000306102"/>
    </source>
</evidence>
<dbReference type="STRING" id="542762.A0A4S4ET43"/>
<comment type="caution">
    <text evidence="15">The sequence shown here is derived from an EMBL/GenBank/DDBJ whole genome shotgun (WGS) entry which is preliminary data.</text>
</comment>
<dbReference type="Pfam" id="PF00069">
    <property type="entry name" value="Pkinase"/>
    <property type="match status" value="1"/>
</dbReference>
<accession>A0A4S4ET43</accession>
<dbReference type="GO" id="GO:0007165">
    <property type="term" value="P:signal transduction"/>
    <property type="evidence" value="ECO:0007669"/>
    <property type="project" value="TreeGrafter"/>
</dbReference>
<evidence type="ECO:0000256" key="13">
    <source>
        <dbReference type="ARBA" id="ARBA00048367"/>
    </source>
</evidence>
<dbReference type="EC" id="2.7.11.22" evidence="2"/>
<dbReference type="Proteomes" id="UP000306102">
    <property type="component" value="Unassembled WGS sequence"/>
</dbReference>
<comment type="catalytic activity">
    <reaction evidence="13">
        <text>L-seryl-[protein] + ATP = O-phospho-L-seryl-[protein] + ADP + H(+)</text>
        <dbReference type="Rhea" id="RHEA:17989"/>
        <dbReference type="Rhea" id="RHEA-COMP:9863"/>
        <dbReference type="Rhea" id="RHEA-COMP:11604"/>
        <dbReference type="ChEBI" id="CHEBI:15378"/>
        <dbReference type="ChEBI" id="CHEBI:29999"/>
        <dbReference type="ChEBI" id="CHEBI:30616"/>
        <dbReference type="ChEBI" id="CHEBI:83421"/>
        <dbReference type="ChEBI" id="CHEBI:456216"/>
        <dbReference type="EC" id="2.7.11.22"/>
    </reaction>
</comment>
<evidence type="ECO:0000256" key="6">
    <source>
        <dbReference type="ARBA" id="ARBA00022679"/>
    </source>
</evidence>
<evidence type="ECO:0000256" key="2">
    <source>
        <dbReference type="ARBA" id="ARBA00012425"/>
    </source>
</evidence>
<dbReference type="GO" id="GO:0010468">
    <property type="term" value="P:regulation of gene expression"/>
    <property type="evidence" value="ECO:0007669"/>
    <property type="project" value="TreeGrafter"/>
</dbReference>
<organism evidence="15 16">
    <name type="scientific">Camellia sinensis var. sinensis</name>
    <name type="common">China tea</name>
    <dbReference type="NCBI Taxonomy" id="542762"/>
    <lineage>
        <taxon>Eukaryota</taxon>
        <taxon>Viridiplantae</taxon>
        <taxon>Streptophyta</taxon>
        <taxon>Embryophyta</taxon>
        <taxon>Tracheophyta</taxon>
        <taxon>Spermatophyta</taxon>
        <taxon>Magnoliopsida</taxon>
        <taxon>eudicotyledons</taxon>
        <taxon>Gunneridae</taxon>
        <taxon>Pentapetalae</taxon>
        <taxon>asterids</taxon>
        <taxon>Ericales</taxon>
        <taxon>Theaceae</taxon>
        <taxon>Camellia</taxon>
    </lineage>
</organism>
<evidence type="ECO:0000256" key="11">
    <source>
        <dbReference type="ARBA" id="ARBA00023306"/>
    </source>
</evidence>
<evidence type="ECO:0000256" key="12">
    <source>
        <dbReference type="ARBA" id="ARBA00047811"/>
    </source>
</evidence>
<dbReference type="InterPro" id="IPR050108">
    <property type="entry name" value="CDK"/>
</dbReference>
<dbReference type="Gene3D" id="1.10.510.10">
    <property type="entry name" value="Transferase(Phosphotransferase) domain 1"/>
    <property type="match status" value="1"/>
</dbReference>
<reference evidence="15 16" key="1">
    <citation type="journal article" date="2018" name="Proc. Natl. Acad. Sci. U.S.A.">
        <title>Draft genome sequence of Camellia sinensis var. sinensis provides insights into the evolution of the tea genome and tea quality.</title>
        <authorList>
            <person name="Wei C."/>
            <person name="Yang H."/>
            <person name="Wang S."/>
            <person name="Zhao J."/>
            <person name="Liu C."/>
            <person name="Gao L."/>
            <person name="Xia E."/>
            <person name="Lu Y."/>
            <person name="Tai Y."/>
            <person name="She G."/>
            <person name="Sun J."/>
            <person name="Cao H."/>
            <person name="Tong W."/>
            <person name="Gao Q."/>
            <person name="Li Y."/>
            <person name="Deng W."/>
            <person name="Jiang X."/>
            <person name="Wang W."/>
            <person name="Chen Q."/>
            <person name="Zhang S."/>
            <person name="Li H."/>
            <person name="Wu J."/>
            <person name="Wang P."/>
            <person name="Li P."/>
            <person name="Shi C."/>
            <person name="Zheng F."/>
            <person name="Jian J."/>
            <person name="Huang B."/>
            <person name="Shan D."/>
            <person name="Shi M."/>
            <person name="Fang C."/>
            <person name="Yue Y."/>
            <person name="Li F."/>
            <person name="Li D."/>
            <person name="Wei S."/>
            <person name="Han B."/>
            <person name="Jiang C."/>
            <person name="Yin Y."/>
            <person name="Xia T."/>
            <person name="Zhang Z."/>
            <person name="Bennetzen J.L."/>
            <person name="Zhao S."/>
            <person name="Wan X."/>
        </authorList>
    </citation>
    <scope>NUCLEOTIDE SEQUENCE [LARGE SCALE GENOMIC DNA]</scope>
    <source>
        <strain evidence="16">cv. Shuchazao</strain>
        <tissue evidence="15">Leaf</tissue>
    </source>
</reference>
<evidence type="ECO:0000259" key="14">
    <source>
        <dbReference type="PROSITE" id="PS50011"/>
    </source>
</evidence>
<keyword evidence="16" id="KW-1185">Reference proteome</keyword>
<dbReference type="PANTHER" id="PTHR24056:SF548">
    <property type="entry name" value="CYCLIN-DEPENDENT KINASE A-1"/>
    <property type="match status" value="1"/>
</dbReference>
<keyword evidence="4" id="KW-0597">Phosphoprotein</keyword>
<dbReference type="GO" id="GO:0005737">
    <property type="term" value="C:cytoplasm"/>
    <property type="evidence" value="ECO:0007669"/>
    <property type="project" value="TreeGrafter"/>
</dbReference>
<keyword evidence="7" id="KW-0547">Nucleotide-binding</keyword>
<keyword evidence="10" id="KW-0067">ATP-binding</keyword>
<protein>
    <recommendedName>
        <fullName evidence="2">cyclin-dependent kinase</fullName>
        <ecNumber evidence="2">2.7.11.22</ecNumber>
    </recommendedName>
</protein>
<dbReference type="GO" id="GO:0004693">
    <property type="term" value="F:cyclin-dependent protein serine/threonine kinase activity"/>
    <property type="evidence" value="ECO:0007669"/>
    <property type="project" value="UniProtKB-EC"/>
</dbReference>
<dbReference type="GO" id="GO:0030332">
    <property type="term" value="F:cyclin binding"/>
    <property type="evidence" value="ECO:0007669"/>
    <property type="project" value="TreeGrafter"/>
</dbReference>
<dbReference type="GO" id="GO:0005634">
    <property type="term" value="C:nucleus"/>
    <property type="evidence" value="ECO:0007669"/>
    <property type="project" value="TreeGrafter"/>
</dbReference>
<sequence>MLKLADFGSVREIGVPLQTYTKGEKVASLWYKAPELLLGGQKYSTLVDIWSASCVFAELVIQQPFFDGATDFVQVIKVFSITGKPNEETWPRVTSIYDFLDSFASSEPQNLAEVVPSLEPTGLDLLCFKPEEIAAIMTDFAAPGSLAPTGLYLGGRNKVYGDPR</sequence>
<keyword evidence="11" id="KW-0131">Cell cycle</keyword>
<evidence type="ECO:0000313" key="15">
    <source>
        <dbReference type="EMBL" id="THG19692.1"/>
    </source>
</evidence>
<keyword evidence="5" id="KW-0132">Cell division</keyword>
<dbReference type="InterPro" id="IPR011009">
    <property type="entry name" value="Kinase-like_dom_sf"/>
</dbReference>
<dbReference type="PROSITE" id="PS50011">
    <property type="entry name" value="PROTEIN_KINASE_DOM"/>
    <property type="match status" value="1"/>
</dbReference>
<dbReference type="AlphaFoldDB" id="A0A4S4ET43"/>
<dbReference type="SUPFAM" id="SSF56112">
    <property type="entry name" value="Protein kinase-like (PK-like)"/>
    <property type="match status" value="1"/>
</dbReference>
<dbReference type="InterPro" id="IPR000719">
    <property type="entry name" value="Prot_kinase_dom"/>
</dbReference>
<evidence type="ECO:0000256" key="3">
    <source>
        <dbReference type="ARBA" id="ARBA00022527"/>
    </source>
</evidence>
<dbReference type="GO" id="GO:0051445">
    <property type="term" value="P:regulation of meiotic cell cycle"/>
    <property type="evidence" value="ECO:0007669"/>
    <property type="project" value="TreeGrafter"/>
</dbReference>
<proteinExistence type="inferred from homology"/>
<dbReference type="GO" id="GO:0051301">
    <property type="term" value="P:cell division"/>
    <property type="evidence" value="ECO:0007669"/>
    <property type="project" value="UniProtKB-KW"/>
</dbReference>
<gene>
    <name evidence="15" type="ORF">TEA_014798</name>
</gene>